<organism evidence="2 3">
    <name type="scientific">Wickerhamomyces pijperi</name>
    <name type="common">Yeast</name>
    <name type="synonym">Pichia pijperi</name>
    <dbReference type="NCBI Taxonomy" id="599730"/>
    <lineage>
        <taxon>Eukaryota</taxon>
        <taxon>Fungi</taxon>
        <taxon>Dikarya</taxon>
        <taxon>Ascomycota</taxon>
        <taxon>Saccharomycotina</taxon>
        <taxon>Saccharomycetes</taxon>
        <taxon>Phaffomycetales</taxon>
        <taxon>Wickerhamomycetaceae</taxon>
        <taxon>Wickerhamomyces</taxon>
    </lineage>
</organism>
<proteinExistence type="predicted"/>
<reference evidence="2" key="2">
    <citation type="submission" date="2021-01" db="EMBL/GenBank/DDBJ databases">
        <authorList>
            <person name="Schikora-Tamarit M.A."/>
        </authorList>
    </citation>
    <scope>NUCLEOTIDE SEQUENCE</scope>
    <source>
        <strain evidence="2">CBS2887</strain>
    </source>
</reference>
<gene>
    <name evidence="2" type="ORF">WICPIJ_004871</name>
</gene>
<name>A0A9P8TMV3_WICPI</name>
<evidence type="ECO:0000313" key="2">
    <source>
        <dbReference type="EMBL" id="KAH3684141.1"/>
    </source>
</evidence>
<feature type="compositionally biased region" description="Polar residues" evidence="1">
    <location>
        <begin position="168"/>
        <end position="177"/>
    </location>
</feature>
<accession>A0A9P8TMV3</accession>
<reference evidence="2" key="1">
    <citation type="journal article" date="2021" name="Open Biol.">
        <title>Shared evolutionary footprints suggest mitochondrial oxidative damage underlies multiple complex I losses in fungi.</title>
        <authorList>
            <person name="Schikora-Tamarit M.A."/>
            <person name="Marcet-Houben M."/>
            <person name="Nosek J."/>
            <person name="Gabaldon T."/>
        </authorList>
    </citation>
    <scope>NUCLEOTIDE SEQUENCE</scope>
    <source>
        <strain evidence="2">CBS2887</strain>
    </source>
</reference>
<evidence type="ECO:0000313" key="3">
    <source>
        <dbReference type="Proteomes" id="UP000774326"/>
    </source>
</evidence>
<dbReference type="EMBL" id="JAEUBG010002687">
    <property type="protein sequence ID" value="KAH3684141.1"/>
    <property type="molecule type" value="Genomic_DNA"/>
</dbReference>
<dbReference type="AlphaFoldDB" id="A0A9P8TMV3"/>
<feature type="compositionally biased region" description="Basic and acidic residues" evidence="1">
    <location>
        <begin position="178"/>
        <end position="187"/>
    </location>
</feature>
<protein>
    <submittedName>
        <fullName evidence="2">Uncharacterized protein</fullName>
    </submittedName>
</protein>
<dbReference type="Proteomes" id="UP000774326">
    <property type="component" value="Unassembled WGS sequence"/>
</dbReference>
<feature type="region of interest" description="Disordered" evidence="1">
    <location>
        <begin position="168"/>
        <end position="187"/>
    </location>
</feature>
<keyword evidence="3" id="KW-1185">Reference proteome</keyword>
<sequence>MMSFKMERRIRITLKVHLVSLNWMIWHISFKNGAKIDLLAKINFLIANWVSDNTLFGEHLRQQSTKEFIDITNWRVLDQWSETDVDHVFPGMQSNTNILTSGSPPEDIGNVWNVVQSIIQLRHSSDGKIDVFSGVSDDLPNRISKVTQRVHGLDTFFQEGISGLNRNTNLPESLHSSVSDKRLHNFR</sequence>
<evidence type="ECO:0000256" key="1">
    <source>
        <dbReference type="SAM" id="MobiDB-lite"/>
    </source>
</evidence>
<comment type="caution">
    <text evidence="2">The sequence shown here is derived from an EMBL/GenBank/DDBJ whole genome shotgun (WGS) entry which is preliminary data.</text>
</comment>